<dbReference type="GO" id="GO:0000976">
    <property type="term" value="F:transcription cis-regulatory region binding"/>
    <property type="evidence" value="ECO:0007669"/>
    <property type="project" value="TreeGrafter"/>
</dbReference>
<dbReference type="GO" id="GO:0003700">
    <property type="term" value="F:DNA-binding transcription factor activity"/>
    <property type="evidence" value="ECO:0007669"/>
    <property type="project" value="TreeGrafter"/>
</dbReference>
<proteinExistence type="predicted"/>
<dbReference type="SUPFAM" id="SSF46689">
    <property type="entry name" value="Homeodomain-like"/>
    <property type="match status" value="1"/>
</dbReference>
<sequence length="183" mass="20768">MNKKEAILSSALTLLTETGVHNTPMSAIAKAAGTGMGTIYNYFPHKDILINEIYVSIKEKEKSIFLAFDASKPVKTQFENYFTAIITFFVENPIYFKFMEQLQASPIITEESRNKGEESVVSVVKLLANGQKERIIKDIELDEILVFIGGAIMSYLRWHFNQTETKSSSLQNQINMTWDAIKE</sequence>
<dbReference type="InterPro" id="IPR009057">
    <property type="entry name" value="Homeodomain-like_sf"/>
</dbReference>
<evidence type="ECO:0000256" key="2">
    <source>
        <dbReference type="PROSITE-ProRule" id="PRU00335"/>
    </source>
</evidence>
<feature type="DNA-binding region" description="H-T-H motif" evidence="2">
    <location>
        <begin position="24"/>
        <end position="43"/>
    </location>
</feature>
<evidence type="ECO:0000256" key="1">
    <source>
        <dbReference type="ARBA" id="ARBA00023125"/>
    </source>
</evidence>
<feature type="domain" description="HTH tetR-type" evidence="3">
    <location>
        <begin position="1"/>
        <end position="61"/>
    </location>
</feature>
<dbReference type="InterPro" id="IPR001647">
    <property type="entry name" value="HTH_TetR"/>
</dbReference>
<reference evidence="4 5" key="1">
    <citation type="submission" date="2018-05" db="EMBL/GenBank/DDBJ databases">
        <title>Complete genome sequence of Arcticibacterium luteifluviistationis SM1504T, a cytophagaceae bacterium isolated from Arctic surface seawater.</title>
        <authorList>
            <person name="Li Y."/>
            <person name="Qin Q.-L."/>
        </authorList>
    </citation>
    <scope>NUCLEOTIDE SEQUENCE [LARGE SCALE GENOMIC DNA]</scope>
    <source>
        <strain evidence="4 5">SM1504</strain>
    </source>
</reference>
<dbReference type="RefSeq" id="WP_111370550.1">
    <property type="nucleotide sequence ID" value="NZ_CP029480.1"/>
</dbReference>
<dbReference type="Gene3D" id="1.10.357.10">
    <property type="entry name" value="Tetracycline Repressor, domain 2"/>
    <property type="match status" value="1"/>
</dbReference>
<dbReference type="InterPro" id="IPR050109">
    <property type="entry name" value="HTH-type_TetR-like_transc_reg"/>
</dbReference>
<keyword evidence="5" id="KW-1185">Reference proteome</keyword>
<dbReference type="PANTHER" id="PTHR30055">
    <property type="entry name" value="HTH-TYPE TRANSCRIPTIONAL REGULATOR RUTR"/>
    <property type="match status" value="1"/>
</dbReference>
<dbReference type="AlphaFoldDB" id="A0A2Z4G8R1"/>
<dbReference type="PROSITE" id="PS50977">
    <property type="entry name" value="HTH_TETR_2"/>
    <property type="match status" value="1"/>
</dbReference>
<dbReference type="InterPro" id="IPR054422">
    <property type="entry name" value="TetR-like_HI_0893_C"/>
</dbReference>
<dbReference type="EMBL" id="CP029480">
    <property type="protein sequence ID" value="AWV97448.1"/>
    <property type="molecule type" value="Genomic_DNA"/>
</dbReference>
<gene>
    <name evidence="4" type="ORF">DJ013_04390</name>
</gene>
<protein>
    <submittedName>
        <fullName evidence="4">TetR family transcriptional regulator</fullName>
    </submittedName>
</protein>
<evidence type="ECO:0000313" key="4">
    <source>
        <dbReference type="EMBL" id="AWV97448.1"/>
    </source>
</evidence>
<name>A0A2Z4G8R1_9BACT</name>
<accession>A0A2Z4G8R1</accession>
<evidence type="ECO:0000313" key="5">
    <source>
        <dbReference type="Proteomes" id="UP000249873"/>
    </source>
</evidence>
<keyword evidence="1 2" id="KW-0238">DNA-binding</keyword>
<dbReference type="Pfam" id="PF00440">
    <property type="entry name" value="TetR_N"/>
    <property type="match status" value="1"/>
</dbReference>
<organism evidence="4 5">
    <name type="scientific">Arcticibacterium luteifluviistationis</name>
    <dbReference type="NCBI Taxonomy" id="1784714"/>
    <lineage>
        <taxon>Bacteria</taxon>
        <taxon>Pseudomonadati</taxon>
        <taxon>Bacteroidota</taxon>
        <taxon>Cytophagia</taxon>
        <taxon>Cytophagales</taxon>
        <taxon>Leadbetterellaceae</taxon>
        <taxon>Arcticibacterium</taxon>
    </lineage>
</organism>
<dbReference type="Proteomes" id="UP000249873">
    <property type="component" value="Chromosome"/>
</dbReference>
<dbReference type="PRINTS" id="PR00455">
    <property type="entry name" value="HTHTETR"/>
</dbReference>
<evidence type="ECO:0000259" key="3">
    <source>
        <dbReference type="PROSITE" id="PS50977"/>
    </source>
</evidence>
<dbReference type="PANTHER" id="PTHR30055:SF207">
    <property type="entry name" value="HTH-TYPE TRANSCRIPTIONAL REPRESSOR FATR"/>
    <property type="match status" value="1"/>
</dbReference>
<dbReference type="Pfam" id="PF22604">
    <property type="entry name" value="TetR_HI_0893_C"/>
    <property type="match status" value="1"/>
</dbReference>
<dbReference type="KEGG" id="als:DJ013_04390"/>
<dbReference type="OrthoDB" id="6430772at2"/>